<dbReference type="EMBL" id="JXTC01000242">
    <property type="protein sequence ID" value="PON78254.1"/>
    <property type="molecule type" value="Genomic_DNA"/>
</dbReference>
<comment type="caution">
    <text evidence="3">The sequence shown here is derived from an EMBL/GenBank/DDBJ whole genome shotgun (WGS) entry which is preliminary data.</text>
</comment>
<dbReference type="GO" id="GO:0006355">
    <property type="term" value="P:regulation of DNA-templated transcription"/>
    <property type="evidence" value="ECO:0007669"/>
    <property type="project" value="InterPro"/>
</dbReference>
<dbReference type="Pfam" id="PF00400">
    <property type="entry name" value="WD40"/>
    <property type="match status" value="1"/>
</dbReference>
<gene>
    <name evidence="3" type="ORF">TorRG33x02_238480</name>
</gene>
<keyword evidence="4" id="KW-1185">Reference proteome</keyword>
<dbReference type="OrthoDB" id="1850764at2759"/>
<dbReference type="Proteomes" id="UP000237000">
    <property type="component" value="Unassembled WGS sequence"/>
</dbReference>
<dbReference type="PROSITE" id="PS50082">
    <property type="entry name" value="WD_REPEATS_2"/>
    <property type="match status" value="1"/>
</dbReference>
<dbReference type="STRING" id="63057.A0A2P5DY81"/>
<dbReference type="Gene3D" id="2.130.10.10">
    <property type="entry name" value="YVTN repeat-like/Quinoprotein amine dehydrogenase"/>
    <property type="match status" value="1"/>
</dbReference>
<organism evidence="3 4">
    <name type="scientific">Trema orientale</name>
    <name type="common">Charcoal tree</name>
    <name type="synonym">Celtis orientalis</name>
    <dbReference type="NCBI Taxonomy" id="63057"/>
    <lineage>
        <taxon>Eukaryota</taxon>
        <taxon>Viridiplantae</taxon>
        <taxon>Streptophyta</taxon>
        <taxon>Embryophyta</taxon>
        <taxon>Tracheophyta</taxon>
        <taxon>Spermatophyta</taxon>
        <taxon>Magnoliopsida</taxon>
        <taxon>eudicotyledons</taxon>
        <taxon>Gunneridae</taxon>
        <taxon>Pentapetalae</taxon>
        <taxon>rosids</taxon>
        <taxon>fabids</taxon>
        <taxon>Rosales</taxon>
        <taxon>Cannabaceae</taxon>
        <taxon>Trema</taxon>
    </lineage>
</organism>
<dbReference type="InterPro" id="IPR015943">
    <property type="entry name" value="WD40/YVTN_repeat-like_dom_sf"/>
</dbReference>
<protein>
    <submittedName>
        <fullName evidence="3">Topless family</fullName>
    </submittedName>
</protein>
<proteinExistence type="predicted"/>
<keyword evidence="1" id="KW-0853">WD repeat</keyword>
<dbReference type="Pfam" id="PF21889">
    <property type="entry name" value="TPR1-like_2nd"/>
    <property type="match status" value="1"/>
</dbReference>
<dbReference type="InterPro" id="IPR001680">
    <property type="entry name" value="WD40_rpt"/>
</dbReference>
<dbReference type="InterPro" id="IPR054080">
    <property type="entry name" value="TPR1-like_2nd"/>
</dbReference>
<dbReference type="PANTHER" id="PTHR44083:SF17">
    <property type="entry name" value="TRANSDUCIN FAMILY PROTEIN _ WD-40 REPEAT FAMILY PROTEIN"/>
    <property type="match status" value="1"/>
</dbReference>
<dbReference type="InParanoid" id="A0A2P5DY81"/>
<dbReference type="PANTHER" id="PTHR44083">
    <property type="entry name" value="TOPLESS-RELATED PROTEIN 1-RELATED"/>
    <property type="match status" value="1"/>
</dbReference>
<sequence length="542" mass="60816">MADDDREKRAFSLIHSFLHQRRWNATMHELEKESTLFFNLDYLQKCLESGLWDRAEDYLSSFTKDDDSQLTTRIFSELFNRRGLEALEWAAETKEEFLQKLNGWIKQHPLISDKLEIPHLQTSPDDLLKLVAEVGKTNIGGSSRGDATSLPNEKEPPQNKCSCLILETSKPKSKKEIFKLMYNKMGNTLLALTAGELTLWQWQSEDGESLLQATSSMKPYMFRQDIKENIDAAFKICFAISEDHNILLRAHGKDISIFRIKTSEKLASLHPLGHAARYVVFHPRDSSIILIGMDNGKILAKSLSKTNEAATSLVGHKKSVKCLAISKAHGVLVSSDSENMLFMWSLDGWKILDSRHFQIAPKMFTTGNNVGEAINHIQFDLKAEAYLLMVYDNVLATVEVFPKFKPLKLWSTSEHRITNATFSCNSEKIISCFSNGTCAIFTGTLEKLHVIGASPDLRLYPLLVAAHPLKANQFAVGYDDASVRVVEISQEILDGATSFLASFHGAMQPVTRSSFCLLATDKRWRTAQGSKLNCGSKLNSGN</sequence>
<evidence type="ECO:0000313" key="4">
    <source>
        <dbReference type="Proteomes" id="UP000237000"/>
    </source>
</evidence>
<dbReference type="SUPFAM" id="SSF50978">
    <property type="entry name" value="WD40 repeat-like"/>
    <property type="match status" value="1"/>
</dbReference>
<feature type="domain" description="TPR1-like CTLH-containing" evidence="2">
    <location>
        <begin position="39"/>
        <end position="94"/>
    </location>
</feature>
<evidence type="ECO:0000313" key="3">
    <source>
        <dbReference type="EMBL" id="PON78254.1"/>
    </source>
</evidence>
<evidence type="ECO:0000256" key="1">
    <source>
        <dbReference type="PROSITE-ProRule" id="PRU00221"/>
    </source>
</evidence>
<name>A0A2P5DY81_TREOI</name>
<dbReference type="InterPro" id="IPR036322">
    <property type="entry name" value="WD40_repeat_dom_sf"/>
</dbReference>
<feature type="repeat" description="WD" evidence="1">
    <location>
        <begin position="313"/>
        <end position="354"/>
    </location>
</feature>
<dbReference type="SMART" id="SM00320">
    <property type="entry name" value="WD40"/>
    <property type="match status" value="3"/>
</dbReference>
<reference evidence="4" key="1">
    <citation type="submission" date="2016-06" db="EMBL/GenBank/DDBJ databases">
        <title>Parallel loss of symbiosis genes in relatives of nitrogen-fixing non-legume Parasponia.</title>
        <authorList>
            <person name="Van Velzen R."/>
            <person name="Holmer R."/>
            <person name="Bu F."/>
            <person name="Rutten L."/>
            <person name="Van Zeijl A."/>
            <person name="Liu W."/>
            <person name="Santuari L."/>
            <person name="Cao Q."/>
            <person name="Sharma T."/>
            <person name="Shen D."/>
            <person name="Roswanjaya Y."/>
            <person name="Wardhani T."/>
            <person name="Kalhor M.S."/>
            <person name="Jansen J."/>
            <person name="Van den Hoogen J."/>
            <person name="Gungor B."/>
            <person name="Hartog M."/>
            <person name="Hontelez J."/>
            <person name="Verver J."/>
            <person name="Yang W.-C."/>
            <person name="Schijlen E."/>
            <person name="Repin R."/>
            <person name="Schilthuizen M."/>
            <person name="Schranz E."/>
            <person name="Heidstra R."/>
            <person name="Miyata K."/>
            <person name="Fedorova E."/>
            <person name="Kohlen W."/>
            <person name="Bisseling T."/>
            <person name="Smit S."/>
            <person name="Geurts R."/>
        </authorList>
    </citation>
    <scope>NUCLEOTIDE SEQUENCE [LARGE SCALE GENOMIC DNA]</scope>
    <source>
        <strain evidence="4">cv. RG33-2</strain>
    </source>
</reference>
<dbReference type="AlphaFoldDB" id="A0A2P5DY81"/>
<accession>A0A2P5DY81</accession>
<dbReference type="InterPro" id="IPR027728">
    <property type="entry name" value="Topless_fam"/>
</dbReference>
<evidence type="ECO:0000259" key="2">
    <source>
        <dbReference type="Pfam" id="PF21889"/>
    </source>
</evidence>